<feature type="compositionally biased region" description="Basic and acidic residues" evidence="1">
    <location>
        <begin position="15"/>
        <end position="25"/>
    </location>
</feature>
<protein>
    <submittedName>
        <fullName evidence="2">Uncharacterized protein</fullName>
    </submittedName>
</protein>
<dbReference type="RefSeq" id="WP_091541691.1">
    <property type="nucleotide sequence ID" value="NZ_FMUS01000007.1"/>
</dbReference>
<accession>A0A1G5FL04</accession>
<dbReference type="OrthoDB" id="49105at2"/>
<dbReference type="Proteomes" id="UP000198636">
    <property type="component" value="Unassembled WGS sequence"/>
</dbReference>
<dbReference type="EMBL" id="FMUS01000007">
    <property type="protein sequence ID" value="SCY39946.1"/>
    <property type="molecule type" value="Genomic_DNA"/>
</dbReference>
<evidence type="ECO:0000313" key="3">
    <source>
        <dbReference type="Proteomes" id="UP000198636"/>
    </source>
</evidence>
<keyword evidence="3" id="KW-1185">Reference proteome</keyword>
<feature type="compositionally biased region" description="Basic and acidic residues" evidence="1">
    <location>
        <begin position="36"/>
        <end position="45"/>
    </location>
</feature>
<dbReference type="AlphaFoldDB" id="A0A1G5FL04"/>
<evidence type="ECO:0000256" key="1">
    <source>
        <dbReference type="SAM" id="MobiDB-lite"/>
    </source>
</evidence>
<organism evidence="2 3">
    <name type="scientific">Alkaliphilus peptidifermentans DSM 18978</name>
    <dbReference type="NCBI Taxonomy" id="1120976"/>
    <lineage>
        <taxon>Bacteria</taxon>
        <taxon>Bacillati</taxon>
        <taxon>Bacillota</taxon>
        <taxon>Clostridia</taxon>
        <taxon>Peptostreptococcales</taxon>
        <taxon>Natronincolaceae</taxon>
        <taxon>Alkaliphilus</taxon>
    </lineage>
</organism>
<gene>
    <name evidence="2" type="ORF">SAMN03080606_01455</name>
</gene>
<proteinExistence type="predicted"/>
<name>A0A1G5FL04_9FIRM</name>
<dbReference type="STRING" id="1120976.SAMN03080606_01455"/>
<evidence type="ECO:0000313" key="2">
    <source>
        <dbReference type="EMBL" id="SCY39946.1"/>
    </source>
</evidence>
<feature type="compositionally biased region" description="Polar residues" evidence="1">
    <location>
        <begin position="26"/>
        <end position="35"/>
    </location>
</feature>
<sequence length="182" mass="20731">MRIEKLNTPITSTENVREKRSKDSINNKSNENEILSSEKKVTYENPKKTKEHDIILKLKAESEANHKQLLRLVRELLQRQGYKAIEMSELQDDDIQVDDTARNEAAALIAEDGPLGAEKTSDRIVAFAKAISGGDKDKLEKLKNAIIEGFKQAEDMLGYLPEVSKETYRLVMEKLDNWANEE</sequence>
<reference evidence="2 3" key="1">
    <citation type="submission" date="2016-10" db="EMBL/GenBank/DDBJ databases">
        <authorList>
            <person name="de Groot N.N."/>
        </authorList>
    </citation>
    <scope>NUCLEOTIDE SEQUENCE [LARGE SCALE GENOMIC DNA]</scope>
    <source>
        <strain evidence="2 3">DSM 18978</strain>
    </source>
</reference>
<feature type="region of interest" description="Disordered" evidence="1">
    <location>
        <begin position="1"/>
        <end position="45"/>
    </location>
</feature>